<dbReference type="EMBL" id="BASE01000113">
    <property type="protein sequence ID" value="GAM16243.1"/>
    <property type="molecule type" value="Genomic_DNA"/>
</dbReference>
<dbReference type="PROSITE" id="PS50943">
    <property type="entry name" value="HTH_CROC1"/>
    <property type="match status" value="1"/>
</dbReference>
<feature type="domain" description="HTH cro/C1-type" evidence="1">
    <location>
        <begin position="10"/>
        <end position="66"/>
    </location>
</feature>
<sequence>MAEKQVKINLNKLLNDHGISLRELSRLADIRHATLSELANNKRKSIHFDHIKRISEALNITDIRKIIEIVTIEDEQH</sequence>
<dbReference type="Pfam" id="PF13443">
    <property type="entry name" value="HTH_26"/>
    <property type="match status" value="1"/>
</dbReference>
<dbReference type="InterPro" id="IPR001387">
    <property type="entry name" value="Cro/C1-type_HTH"/>
</dbReference>
<organism evidence="2 3">
    <name type="scientific">Mesobacillus selenatarsenatis (strain DSM 18680 / JCM 14380 / FERM P-15431 / SF-1)</name>
    <dbReference type="NCBI Taxonomy" id="1321606"/>
    <lineage>
        <taxon>Bacteria</taxon>
        <taxon>Bacillati</taxon>
        <taxon>Bacillota</taxon>
        <taxon>Bacilli</taxon>
        <taxon>Bacillales</taxon>
        <taxon>Bacillaceae</taxon>
        <taxon>Mesobacillus</taxon>
    </lineage>
</organism>
<dbReference type="Proteomes" id="UP000031014">
    <property type="component" value="Unassembled WGS sequence"/>
</dbReference>
<comment type="caution">
    <text evidence="2">The sequence shown here is derived from an EMBL/GenBank/DDBJ whole genome shotgun (WGS) entry which is preliminary data.</text>
</comment>
<dbReference type="GO" id="GO:0003677">
    <property type="term" value="F:DNA binding"/>
    <property type="evidence" value="ECO:0007669"/>
    <property type="project" value="InterPro"/>
</dbReference>
<dbReference type="SMART" id="SM00530">
    <property type="entry name" value="HTH_XRE"/>
    <property type="match status" value="1"/>
</dbReference>
<evidence type="ECO:0000313" key="3">
    <source>
        <dbReference type="Proteomes" id="UP000031014"/>
    </source>
</evidence>
<name>A0A0A8X8J4_MESS1</name>
<keyword evidence="3" id="KW-1185">Reference proteome</keyword>
<reference evidence="2 3" key="1">
    <citation type="submission" date="2013-06" db="EMBL/GenBank/DDBJ databases">
        <title>Whole genome shotgun sequence of Bacillus selenatarsenatis SF-1.</title>
        <authorList>
            <person name="Kuroda M."/>
            <person name="Sei K."/>
            <person name="Yamashita M."/>
            <person name="Ike M."/>
        </authorList>
    </citation>
    <scope>NUCLEOTIDE SEQUENCE [LARGE SCALE GENOMIC DNA]</scope>
    <source>
        <strain evidence="2 3">SF-1</strain>
    </source>
</reference>
<dbReference type="CDD" id="cd00093">
    <property type="entry name" value="HTH_XRE"/>
    <property type="match status" value="1"/>
</dbReference>
<dbReference type="SUPFAM" id="SSF47413">
    <property type="entry name" value="lambda repressor-like DNA-binding domains"/>
    <property type="match status" value="1"/>
</dbReference>
<accession>A0A0A8X8J4</accession>
<gene>
    <name evidence="2" type="ORF">SAMD00020551_4431</name>
</gene>
<evidence type="ECO:0000259" key="1">
    <source>
        <dbReference type="PROSITE" id="PS50943"/>
    </source>
</evidence>
<protein>
    <recommendedName>
        <fullName evidence="1">HTH cro/C1-type domain-containing protein</fullName>
    </recommendedName>
</protein>
<dbReference type="AlphaFoldDB" id="A0A0A8X8J4"/>
<evidence type="ECO:0000313" key="2">
    <source>
        <dbReference type="EMBL" id="GAM16243.1"/>
    </source>
</evidence>
<proteinExistence type="predicted"/>
<dbReference type="Gene3D" id="1.10.260.40">
    <property type="entry name" value="lambda repressor-like DNA-binding domains"/>
    <property type="match status" value="1"/>
</dbReference>
<dbReference type="STRING" id="1321606.SAMD00020551_4431"/>
<dbReference type="OrthoDB" id="2186666at2"/>
<dbReference type="RefSeq" id="WP_041967845.1">
    <property type="nucleotide sequence ID" value="NZ_BASE01000113.1"/>
</dbReference>
<dbReference type="InterPro" id="IPR010982">
    <property type="entry name" value="Lambda_DNA-bd_dom_sf"/>
</dbReference>